<evidence type="ECO:0000256" key="3">
    <source>
        <dbReference type="ARBA" id="ARBA00022692"/>
    </source>
</evidence>
<feature type="transmembrane region" description="Helical" evidence="6">
    <location>
        <begin position="12"/>
        <end position="29"/>
    </location>
</feature>
<evidence type="ECO:0000256" key="6">
    <source>
        <dbReference type="SAM" id="Phobius"/>
    </source>
</evidence>
<evidence type="ECO:0000313" key="8">
    <source>
        <dbReference type="Proteomes" id="UP000198926"/>
    </source>
</evidence>
<feature type="transmembrane region" description="Helical" evidence="6">
    <location>
        <begin position="338"/>
        <end position="360"/>
    </location>
</feature>
<organism evidence="7 8">
    <name type="scientific">Yoonia litorea</name>
    <dbReference type="NCBI Taxonomy" id="1123755"/>
    <lineage>
        <taxon>Bacteria</taxon>
        <taxon>Pseudomonadati</taxon>
        <taxon>Pseudomonadota</taxon>
        <taxon>Alphaproteobacteria</taxon>
        <taxon>Rhodobacterales</taxon>
        <taxon>Paracoccaceae</taxon>
        <taxon>Yoonia</taxon>
    </lineage>
</organism>
<feature type="transmembrane region" description="Helical" evidence="6">
    <location>
        <begin position="280"/>
        <end position="299"/>
    </location>
</feature>
<evidence type="ECO:0000256" key="1">
    <source>
        <dbReference type="ARBA" id="ARBA00004651"/>
    </source>
</evidence>
<evidence type="ECO:0000256" key="4">
    <source>
        <dbReference type="ARBA" id="ARBA00022989"/>
    </source>
</evidence>
<dbReference type="PANTHER" id="PTHR33529">
    <property type="entry name" value="SLR0882 PROTEIN-RELATED"/>
    <property type="match status" value="1"/>
</dbReference>
<dbReference type="Proteomes" id="UP000198926">
    <property type="component" value="Unassembled WGS sequence"/>
</dbReference>
<dbReference type="GO" id="GO:0015920">
    <property type="term" value="P:lipopolysaccharide transport"/>
    <property type="evidence" value="ECO:0007669"/>
    <property type="project" value="TreeGrafter"/>
</dbReference>
<dbReference type="InterPro" id="IPR030922">
    <property type="entry name" value="LptF"/>
</dbReference>
<comment type="subcellular location">
    <subcellularLocation>
        <location evidence="1">Cell membrane</location>
        <topology evidence="1">Multi-pass membrane protein</topology>
    </subcellularLocation>
</comment>
<evidence type="ECO:0000313" key="7">
    <source>
        <dbReference type="EMBL" id="SFS09029.1"/>
    </source>
</evidence>
<dbReference type="GO" id="GO:0043190">
    <property type="term" value="C:ATP-binding cassette (ABC) transporter complex"/>
    <property type="evidence" value="ECO:0007669"/>
    <property type="project" value="InterPro"/>
</dbReference>
<evidence type="ECO:0000256" key="5">
    <source>
        <dbReference type="ARBA" id="ARBA00023136"/>
    </source>
</evidence>
<dbReference type="NCBIfam" id="TIGR04407">
    <property type="entry name" value="LptF_YjgP"/>
    <property type="match status" value="1"/>
</dbReference>
<keyword evidence="2" id="KW-1003">Cell membrane</keyword>
<feature type="transmembrane region" description="Helical" evidence="6">
    <location>
        <begin position="49"/>
        <end position="76"/>
    </location>
</feature>
<dbReference type="PANTHER" id="PTHR33529:SF6">
    <property type="entry name" value="YJGP_YJGQ FAMILY PERMEASE"/>
    <property type="match status" value="1"/>
</dbReference>
<feature type="transmembrane region" description="Helical" evidence="6">
    <location>
        <begin position="103"/>
        <end position="122"/>
    </location>
</feature>
<name>A0A1I6LZY5_9RHOB</name>
<sequence length="376" mass="41682">MARFDRYMLSQLLVLFGFFSLVLILIYWINRAVILFDQLIADGQSAGVFLEFTALSLPAVIRLALPLAAFAAAVYVTNRMSTESELTVVQATGYSPFRLARPVLYFGVIVAVMMSVLMHVLVPLSSARLAEREAEIAQNLTARLLTEGQFIEPVDGVTFYIREITPEGELKDIFLSDLRAPEEEVTYTASSAFLVRDVRETQLVMIGGMVQTLRKSDQRLFTTRFEDFAYNIGNLIEAPSAVRLRDSHLSTLALLNPTPELEEATRRTAAELIARGHDRFSQSILGTVAALLGFSTLMVGGYSRFGVWKQITAAIFLIILVKAVETVGLNTARSDPALWFATYLSNAVGFVIVGILLVWASKPAFLTRKPRLEART</sequence>
<keyword evidence="4 6" id="KW-1133">Transmembrane helix</keyword>
<feature type="transmembrane region" description="Helical" evidence="6">
    <location>
        <begin position="311"/>
        <end position="332"/>
    </location>
</feature>
<keyword evidence="3 6" id="KW-0812">Transmembrane</keyword>
<dbReference type="Pfam" id="PF03739">
    <property type="entry name" value="LptF_LptG"/>
    <property type="match status" value="1"/>
</dbReference>
<dbReference type="EMBL" id="FOZM01000001">
    <property type="protein sequence ID" value="SFS09029.1"/>
    <property type="molecule type" value="Genomic_DNA"/>
</dbReference>
<reference evidence="7 8" key="1">
    <citation type="submission" date="2016-10" db="EMBL/GenBank/DDBJ databases">
        <authorList>
            <person name="de Groot N.N."/>
        </authorList>
    </citation>
    <scope>NUCLEOTIDE SEQUENCE [LARGE SCALE GENOMIC DNA]</scope>
    <source>
        <strain evidence="7 8">DSM 29433</strain>
    </source>
</reference>
<dbReference type="GO" id="GO:0055085">
    <property type="term" value="P:transmembrane transport"/>
    <property type="evidence" value="ECO:0007669"/>
    <property type="project" value="InterPro"/>
</dbReference>
<evidence type="ECO:0000256" key="2">
    <source>
        <dbReference type="ARBA" id="ARBA00022475"/>
    </source>
</evidence>
<keyword evidence="5 6" id="KW-0472">Membrane</keyword>
<keyword evidence="8" id="KW-1185">Reference proteome</keyword>
<accession>A0A1I6LZY5</accession>
<proteinExistence type="predicted"/>
<gene>
    <name evidence="7" type="ORF">SAMN05444714_1081</name>
</gene>
<dbReference type="InterPro" id="IPR005495">
    <property type="entry name" value="LptG/LptF_permease"/>
</dbReference>
<dbReference type="STRING" id="1123755.SAMN05444714_1081"/>
<protein>
    <submittedName>
        <fullName evidence="7">Lipopolysaccharide export system permease protein</fullName>
    </submittedName>
</protein>
<dbReference type="AlphaFoldDB" id="A0A1I6LZY5"/>